<name>A0A6J5MTS3_9CAUD</name>
<protein>
    <submittedName>
        <fullName evidence="1">Uncharacterized protein</fullName>
    </submittedName>
</protein>
<gene>
    <name evidence="1" type="ORF">UFOVP567_8</name>
</gene>
<accession>A0A6J5MTS3</accession>
<organism evidence="1">
    <name type="scientific">uncultured Caudovirales phage</name>
    <dbReference type="NCBI Taxonomy" id="2100421"/>
    <lineage>
        <taxon>Viruses</taxon>
        <taxon>Duplodnaviria</taxon>
        <taxon>Heunggongvirae</taxon>
        <taxon>Uroviricota</taxon>
        <taxon>Caudoviricetes</taxon>
        <taxon>Peduoviridae</taxon>
        <taxon>Maltschvirus</taxon>
        <taxon>Maltschvirus maltsch</taxon>
    </lineage>
</organism>
<proteinExistence type="predicted"/>
<dbReference type="EMBL" id="LR796544">
    <property type="protein sequence ID" value="CAB4150274.1"/>
    <property type="molecule type" value="Genomic_DNA"/>
</dbReference>
<reference evidence="1" key="1">
    <citation type="submission" date="2020-04" db="EMBL/GenBank/DDBJ databases">
        <authorList>
            <person name="Chiriac C."/>
            <person name="Salcher M."/>
            <person name="Ghai R."/>
            <person name="Kavagutti S V."/>
        </authorList>
    </citation>
    <scope>NUCLEOTIDE SEQUENCE</scope>
</reference>
<sequence length="59" mass="6902">MKPPQINPIDDSETSEADRWQRLAILLSSRLVLRGDDLDDQDLRVLSDFFCELLNRKSR</sequence>
<evidence type="ECO:0000313" key="1">
    <source>
        <dbReference type="EMBL" id="CAB4150274.1"/>
    </source>
</evidence>